<keyword evidence="8" id="KW-1185">Reference proteome</keyword>
<dbReference type="PANTHER" id="PTHR33705">
    <property type="entry name" value="PHOSPHOCARRIER PROTEIN HPR"/>
    <property type="match status" value="1"/>
</dbReference>
<evidence type="ECO:0000256" key="1">
    <source>
        <dbReference type="ARBA" id="ARBA00003681"/>
    </source>
</evidence>
<dbReference type="PROSITE" id="PS00369">
    <property type="entry name" value="PTS_HPR_HIS"/>
    <property type="match status" value="1"/>
</dbReference>
<evidence type="ECO:0000313" key="7">
    <source>
        <dbReference type="EMBL" id="MDT0378379.1"/>
    </source>
</evidence>
<dbReference type="Gene3D" id="3.30.1340.10">
    <property type="entry name" value="HPr-like"/>
    <property type="match status" value="1"/>
</dbReference>
<dbReference type="RefSeq" id="WP_311672268.1">
    <property type="nucleotide sequence ID" value="NZ_JAVREQ010000003.1"/>
</dbReference>
<dbReference type="InterPro" id="IPR035895">
    <property type="entry name" value="HPr-like_sf"/>
</dbReference>
<dbReference type="EMBL" id="JAVREQ010000003">
    <property type="protein sequence ID" value="MDT0378379.1"/>
    <property type="molecule type" value="Genomic_DNA"/>
</dbReference>
<evidence type="ECO:0000256" key="4">
    <source>
        <dbReference type="ARBA" id="ARBA00022490"/>
    </source>
</evidence>
<evidence type="ECO:0000256" key="5">
    <source>
        <dbReference type="ARBA" id="ARBA00022683"/>
    </source>
</evidence>
<dbReference type="NCBIfam" id="TIGR01003">
    <property type="entry name" value="PTS_HPr_family"/>
    <property type="match status" value="1"/>
</dbReference>
<comment type="subcellular location">
    <subcellularLocation>
        <location evidence="2">Cytoplasm</location>
    </subcellularLocation>
</comment>
<dbReference type="InterPro" id="IPR001020">
    <property type="entry name" value="PTS_HPr_His_P_site"/>
</dbReference>
<proteinExistence type="predicted"/>
<evidence type="ECO:0000259" key="6">
    <source>
        <dbReference type="PROSITE" id="PS51350"/>
    </source>
</evidence>
<evidence type="ECO:0000256" key="2">
    <source>
        <dbReference type="ARBA" id="ARBA00004496"/>
    </source>
</evidence>
<name>A0ABU2NNQ6_9ACTN</name>
<sequence>MAERRVTVGWQEGLHARPAAMFSRAAMATGVRMTVRRPSGDGTGGDADGDGAPAVDAASMLGVMALGAERGDEIVLASEGDGDADHSALDRLARMVAEGLDELPA</sequence>
<dbReference type="PRINTS" id="PR00107">
    <property type="entry name" value="PHOSPHOCPHPR"/>
</dbReference>
<feature type="domain" description="HPr" evidence="6">
    <location>
        <begin position="1"/>
        <end position="103"/>
    </location>
</feature>
<evidence type="ECO:0000313" key="8">
    <source>
        <dbReference type="Proteomes" id="UP001183414"/>
    </source>
</evidence>
<dbReference type="SUPFAM" id="SSF55594">
    <property type="entry name" value="HPr-like"/>
    <property type="match status" value="1"/>
</dbReference>
<gene>
    <name evidence="7" type="ORF">RM572_06235</name>
</gene>
<keyword evidence="4" id="KW-0963">Cytoplasm</keyword>
<reference evidence="8" key="1">
    <citation type="submission" date="2023-07" db="EMBL/GenBank/DDBJ databases">
        <title>30 novel species of actinomycetes from the DSMZ collection.</title>
        <authorList>
            <person name="Nouioui I."/>
        </authorList>
    </citation>
    <scope>NUCLEOTIDE SEQUENCE [LARGE SCALE GENOMIC DNA]</scope>
    <source>
        <strain evidence="8">DSM 42041</strain>
    </source>
</reference>
<evidence type="ECO:0000256" key="3">
    <source>
        <dbReference type="ARBA" id="ARBA00020422"/>
    </source>
</evidence>
<keyword evidence="5" id="KW-0598">Phosphotransferase system</keyword>
<dbReference type="InterPro" id="IPR050399">
    <property type="entry name" value="HPr"/>
</dbReference>
<dbReference type="CDD" id="cd00367">
    <property type="entry name" value="PTS-HPr_like"/>
    <property type="match status" value="1"/>
</dbReference>
<accession>A0ABU2NNQ6</accession>
<dbReference type="PANTHER" id="PTHR33705:SF2">
    <property type="entry name" value="PHOSPHOCARRIER PROTEIN NPR"/>
    <property type="match status" value="1"/>
</dbReference>
<comment type="caution">
    <text evidence="7">The sequence shown here is derived from an EMBL/GenBank/DDBJ whole genome shotgun (WGS) entry which is preliminary data.</text>
</comment>
<dbReference type="Pfam" id="PF00381">
    <property type="entry name" value="PTS-HPr"/>
    <property type="match status" value="1"/>
</dbReference>
<protein>
    <recommendedName>
        <fullName evidence="3">Phosphocarrier protein HPr</fullName>
    </recommendedName>
</protein>
<dbReference type="PROSITE" id="PS51350">
    <property type="entry name" value="PTS_HPR_DOM"/>
    <property type="match status" value="1"/>
</dbReference>
<organism evidence="7 8">
    <name type="scientific">Streptomyces hazeniae</name>
    <dbReference type="NCBI Taxonomy" id="3075538"/>
    <lineage>
        <taxon>Bacteria</taxon>
        <taxon>Bacillati</taxon>
        <taxon>Actinomycetota</taxon>
        <taxon>Actinomycetes</taxon>
        <taxon>Kitasatosporales</taxon>
        <taxon>Streptomycetaceae</taxon>
        <taxon>Streptomyces</taxon>
    </lineage>
</organism>
<dbReference type="InterPro" id="IPR000032">
    <property type="entry name" value="HPr-like"/>
</dbReference>
<comment type="function">
    <text evidence="1">General (non sugar-specific) component of the phosphoenolpyruvate-dependent sugar phosphotransferase system (sugar PTS). This major carbohydrate active-transport system catalyzes the phosphorylation of incoming sugar substrates concomitantly with their translocation across the cell membrane. The phosphoryl group from phosphoenolpyruvate (PEP) is transferred to the phosphoryl carrier protein HPr by enzyme I. Phospho-HPr then transfers it to the PTS EIIA domain.</text>
</comment>
<dbReference type="Proteomes" id="UP001183414">
    <property type="component" value="Unassembled WGS sequence"/>
</dbReference>